<dbReference type="EMBL" id="JABEND010000006">
    <property type="protein sequence ID" value="NNG36321.1"/>
    <property type="molecule type" value="Genomic_DNA"/>
</dbReference>
<dbReference type="GO" id="GO:0052816">
    <property type="term" value="F:long-chain fatty acyl-CoA hydrolase activity"/>
    <property type="evidence" value="ECO:0007669"/>
    <property type="project" value="TreeGrafter"/>
</dbReference>
<sequence>MTDTSGRPAGKPTAAARTQLARIMTVVDANLLGTVHGGVIMRMVDDAAGAAAQRHAGGPAVTAAMDGMTFLQPVAVGSLVTAHAQINWVGHTSMEVGVKVLAEPWNEASGTQHVASAYLVFVALNADGAPRPIPPVLPEDAVDARRFREAEIRRDARLARRAAIEASRDTEL</sequence>
<dbReference type="PANTHER" id="PTHR11049">
    <property type="entry name" value="ACYL COENZYME A THIOESTER HYDROLASE"/>
    <property type="match status" value="1"/>
</dbReference>
<dbReference type="SUPFAM" id="SSF54637">
    <property type="entry name" value="Thioesterase/thiol ester dehydrase-isomerase"/>
    <property type="match status" value="1"/>
</dbReference>
<evidence type="ECO:0000256" key="2">
    <source>
        <dbReference type="ARBA" id="ARBA00022801"/>
    </source>
</evidence>
<dbReference type="RefSeq" id="WP_171200024.1">
    <property type="nucleotide sequence ID" value="NZ_JABEND010000006.1"/>
</dbReference>
<dbReference type="InterPro" id="IPR029069">
    <property type="entry name" value="HotDog_dom_sf"/>
</dbReference>
<accession>A0A849AB09</accession>
<reference evidence="5 6" key="1">
    <citation type="submission" date="2020-05" db="EMBL/GenBank/DDBJ databases">
        <title>Nakamurella sp. DB0629 isolated from air conditioner.</title>
        <authorList>
            <person name="Kim D.H."/>
            <person name="Kim D.-U."/>
        </authorList>
    </citation>
    <scope>NUCLEOTIDE SEQUENCE [LARGE SCALE GENOMIC DNA]</scope>
    <source>
        <strain evidence="5 6">DB0629</strain>
    </source>
</reference>
<dbReference type="Gene3D" id="3.10.129.10">
    <property type="entry name" value="Hotdog Thioesterase"/>
    <property type="match status" value="1"/>
</dbReference>
<evidence type="ECO:0000256" key="1">
    <source>
        <dbReference type="ARBA" id="ARBA00010458"/>
    </source>
</evidence>
<dbReference type="AlphaFoldDB" id="A0A849AB09"/>
<evidence type="ECO:0000259" key="4">
    <source>
        <dbReference type="PROSITE" id="PS51770"/>
    </source>
</evidence>
<evidence type="ECO:0000313" key="5">
    <source>
        <dbReference type="EMBL" id="NNG36321.1"/>
    </source>
</evidence>
<dbReference type="Pfam" id="PF03061">
    <property type="entry name" value="4HBT"/>
    <property type="match status" value="1"/>
</dbReference>
<keyword evidence="6" id="KW-1185">Reference proteome</keyword>
<dbReference type="InterPro" id="IPR006683">
    <property type="entry name" value="Thioestr_dom"/>
</dbReference>
<keyword evidence="2 3" id="KW-0378">Hydrolase</keyword>
<dbReference type="PROSITE" id="PS51770">
    <property type="entry name" value="HOTDOG_ACOT"/>
    <property type="match status" value="1"/>
</dbReference>
<dbReference type="FunFam" id="3.10.129.10:FF:000024">
    <property type="entry name" value="Acyl-CoA hydrolase"/>
    <property type="match status" value="1"/>
</dbReference>
<comment type="caution">
    <text evidence="5">The sequence shown here is derived from an EMBL/GenBank/DDBJ whole genome shotgun (WGS) entry which is preliminary data.</text>
</comment>
<evidence type="ECO:0000313" key="6">
    <source>
        <dbReference type="Proteomes" id="UP000562984"/>
    </source>
</evidence>
<protein>
    <submittedName>
        <fullName evidence="5">Acyl-CoA thioesterase</fullName>
    </submittedName>
</protein>
<dbReference type="CDD" id="cd03442">
    <property type="entry name" value="BFIT_BACH"/>
    <property type="match status" value="1"/>
</dbReference>
<dbReference type="InterPro" id="IPR040170">
    <property type="entry name" value="Cytosol_ACT"/>
</dbReference>
<evidence type="ECO:0000256" key="3">
    <source>
        <dbReference type="PROSITE-ProRule" id="PRU01106"/>
    </source>
</evidence>
<dbReference type="InterPro" id="IPR033120">
    <property type="entry name" value="HOTDOG_ACOT"/>
</dbReference>
<feature type="domain" description="HotDog ACOT-type" evidence="4">
    <location>
        <begin position="14"/>
        <end position="127"/>
    </location>
</feature>
<proteinExistence type="inferred from homology"/>
<dbReference type="PANTHER" id="PTHR11049:SF16">
    <property type="entry name" value="PROTEIN VDLD"/>
    <property type="match status" value="1"/>
</dbReference>
<gene>
    <name evidence="5" type="ORF">HKD39_11475</name>
</gene>
<dbReference type="Proteomes" id="UP000562984">
    <property type="component" value="Unassembled WGS sequence"/>
</dbReference>
<dbReference type="GO" id="GO:0006637">
    <property type="term" value="P:acyl-CoA metabolic process"/>
    <property type="evidence" value="ECO:0007669"/>
    <property type="project" value="TreeGrafter"/>
</dbReference>
<organism evidence="5 6">
    <name type="scientific">Nakamurella aerolata</name>
    <dbReference type="NCBI Taxonomy" id="1656892"/>
    <lineage>
        <taxon>Bacteria</taxon>
        <taxon>Bacillati</taxon>
        <taxon>Actinomycetota</taxon>
        <taxon>Actinomycetes</taxon>
        <taxon>Nakamurellales</taxon>
        <taxon>Nakamurellaceae</taxon>
        <taxon>Nakamurella</taxon>
    </lineage>
</organism>
<comment type="similarity">
    <text evidence="1">Belongs to the acyl coenzyme A hydrolase family.</text>
</comment>
<dbReference type="GO" id="GO:0005829">
    <property type="term" value="C:cytosol"/>
    <property type="evidence" value="ECO:0007669"/>
    <property type="project" value="TreeGrafter"/>
</dbReference>
<name>A0A849AB09_9ACTN</name>